<protein>
    <submittedName>
        <fullName evidence="1">Uncharacterized protein</fullName>
    </submittedName>
</protein>
<proteinExistence type="predicted"/>
<dbReference type="AlphaFoldDB" id="A0A8T0C6I0"/>
<reference evidence="1 2" key="1">
    <citation type="journal article" date="2012" name="J. Bacteriol.">
        <title>Genome sequence of the cycloprodigiosin-producing bacterial strain Pseudoalteromonas rubra ATCC 29570(T).</title>
        <authorList>
            <person name="Xie B.B."/>
            <person name="Shu Y.L."/>
            <person name="Qin Q.L."/>
            <person name="Rong J.C."/>
            <person name="Zhang X.Y."/>
            <person name="Chen X.L."/>
            <person name="Zhou B.C."/>
            <person name="Zhang Y.Z."/>
        </authorList>
    </citation>
    <scope>NUCLEOTIDE SEQUENCE [LARGE SCALE GENOMIC DNA]</scope>
    <source>
        <strain evidence="1 2">DSM 6842</strain>
    </source>
</reference>
<name>A0A8T0C6I0_9GAMM</name>
<sequence length="45" mass="4891">MSVKNSHGGNIDLILNEIAGGSVYAYAALFNSRQTILTEYERCLG</sequence>
<accession>A0A8T0C6I0</accession>
<gene>
    <name evidence="1" type="ORF">PRUB_a0881</name>
</gene>
<dbReference type="EMBL" id="AHCD03000035">
    <property type="protein sequence ID" value="KAF7786346.1"/>
    <property type="molecule type" value="Genomic_DNA"/>
</dbReference>
<evidence type="ECO:0000313" key="1">
    <source>
        <dbReference type="EMBL" id="KAF7786346.1"/>
    </source>
</evidence>
<comment type="caution">
    <text evidence="1">The sequence shown here is derived from an EMBL/GenBank/DDBJ whole genome shotgun (WGS) entry which is preliminary data.</text>
</comment>
<organism evidence="1 2">
    <name type="scientific">Pseudoalteromonas rubra</name>
    <dbReference type="NCBI Taxonomy" id="43658"/>
    <lineage>
        <taxon>Bacteria</taxon>
        <taxon>Pseudomonadati</taxon>
        <taxon>Pseudomonadota</taxon>
        <taxon>Gammaproteobacteria</taxon>
        <taxon>Alteromonadales</taxon>
        <taxon>Pseudoalteromonadaceae</taxon>
        <taxon>Pseudoalteromonas</taxon>
    </lineage>
</organism>
<dbReference type="Proteomes" id="UP000016480">
    <property type="component" value="Unassembled WGS sequence"/>
</dbReference>
<evidence type="ECO:0000313" key="2">
    <source>
        <dbReference type="Proteomes" id="UP000016480"/>
    </source>
</evidence>